<dbReference type="InterPro" id="IPR050515">
    <property type="entry name" value="Beta-lactam/transpept"/>
</dbReference>
<reference evidence="3 4" key="1">
    <citation type="submission" date="2020-08" db="EMBL/GenBank/DDBJ databases">
        <title>The isolate Caproiciproducens sp. 7D4C2 produces n-caproate at mildly acidic conditions from hexoses: genome and rBOX comparison with related strains and chain-elongating bacteria.</title>
        <authorList>
            <person name="Esquivel-Elizondo S."/>
            <person name="Bagci C."/>
            <person name="Temovska M."/>
            <person name="Jeon B.S."/>
            <person name="Bessarab I."/>
            <person name="Williams R.B.H."/>
            <person name="Huson D.H."/>
            <person name="Angenent L.T."/>
        </authorList>
    </citation>
    <scope>NUCLEOTIDE SEQUENCE [LARGE SCALE GENOMIC DNA]</scope>
    <source>
        <strain evidence="3 4">7D4C2</strain>
    </source>
</reference>
<dbReference type="EMBL" id="CP060286">
    <property type="protein sequence ID" value="QNK40150.1"/>
    <property type="molecule type" value="Genomic_DNA"/>
</dbReference>
<dbReference type="SUPFAM" id="SSF56601">
    <property type="entry name" value="beta-lactamase/transpeptidase-like"/>
    <property type="match status" value="1"/>
</dbReference>
<feature type="transmembrane region" description="Helical" evidence="1">
    <location>
        <begin position="9"/>
        <end position="30"/>
    </location>
</feature>
<evidence type="ECO:0000256" key="1">
    <source>
        <dbReference type="SAM" id="Phobius"/>
    </source>
</evidence>
<dbReference type="GO" id="GO:0008658">
    <property type="term" value="F:penicillin binding"/>
    <property type="evidence" value="ECO:0007669"/>
    <property type="project" value="InterPro"/>
</dbReference>
<accession>A0A7G8T959</accession>
<dbReference type="KEGG" id="cfem:HCR03_15900"/>
<dbReference type="PANTHER" id="PTHR30627">
    <property type="entry name" value="PEPTIDOGLYCAN D,D-TRANSPEPTIDASE"/>
    <property type="match status" value="1"/>
</dbReference>
<protein>
    <submittedName>
        <fullName evidence="3">Penicillin-binding protein</fullName>
    </submittedName>
</protein>
<dbReference type="Gene3D" id="3.40.710.10">
    <property type="entry name" value="DD-peptidase/beta-lactamase superfamily"/>
    <property type="match status" value="1"/>
</dbReference>
<keyword evidence="1" id="KW-0812">Transmembrane</keyword>
<dbReference type="GO" id="GO:0071972">
    <property type="term" value="F:peptidoglycan L,D-transpeptidase activity"/>
    <property type="evidence" value="ECO:0007669"/>
    <property type="project" value="TreeGrafter"/>
</dbReference>
<dbReference type="InterPro" id="IPR012338">
    <property type="entry name" value="Beta-lactam/transpept-like"/>
</dbReference>
<dbReference type="GO" id="GO:0071555">
    <property type="term" value="P:cell wall organization"/>
    <property type="evidence" value="ECO:0007669"/>
    <property type="project" value="TreeGrafter"/>
</dbReference>
<keyword evidence="1" id="KW-0472">Membrane</keyword>
<dbReference type="RefSeq" id="WP_187035327.1">
    <property type="nucleotide sequence ID" value="NZ_CP060286.1"/>
</dbReference>
<feature type="domain" description="Penicillin-binding protein transpeptidase" evidence="2">
    <location>
        <begin position="150"/>
        <end position="453"/>
    </location>
</feature>
<dbReference type="InterPro" id="IPR001460">
    <property type="entry name" value="PCN-bd_Tpept"/>
</dbReference>
<dbReference type="GO" id="GO:0005886">
    <property type="term" value="C:plasma membrane"/>
    <property type="evidence" value="ECO:0007669"/>
    <property type="project" value="TreeGrafter"/>
</dbReference>
<dbReference type="PANTHER" id="PTHR30627:SF24">
    <property type="entry name" value="PENICILLIN-BINDING PROTEIN 4B"/>
    <property type="match status" value="1"/>
</dbReference>
<evidence type="ECO:0000313" key="3">
    <source>
        <dbReference type="EMBL" id="QNK40150.1"/>
    </source>
</evidence>
<keyword evidence="1" id="KW-1133">Transmembrane helix</keyword>
<proteinExistence type="predicted"/>
<name>A0A7G8T959_9FIRM</name>
<dbReference type="AlphaFoldDB" id="A0A7G8T959"/>
<dbReference type="Gene3D" id="3.90.1310.10">
    <property type="entry name" value="Penicillin-binding protein 2a (Domain 2)"/>
    <property type="match status" value="1"/>
</dbReference>
<sequence length="460" mass="48799">MKTTGTRSFILYILCAGFAAGLCVFLYGLFVNGGNWAVQPFNKHISGGSSVSAEGRVLDRSGVVLAESENGKRVYSNDETVRRAMLHAVGDTQGYISTGVQYNFRAELSGYNFVTGLASPTGQSSGNDLRLTLDSGLCSLARQQLGSRNGAAALYNYKTGELLCMVSTPDYDPANPPKDLTTDQTGKYDGVFVNKVLSSSLTPGSIFKLVTSAAAIEQIKDLDSRTWNCNGSVTINGNKITDMRAYGKLDFKNALAKSSNVAFSQIAIELGADTMTAMANEMGFNRTFALEGIPSAKSVYNVNGAQPQELGWSGVGQFTDLANPYHMMILMGAIANGGTYVQPYLVQNVSNSFGFRTVTGSAKTGGQLLSPETAAKLTTYMRYDVTSDYGDGLFPGMKVSAKTGTGEIGSGKKPNCWMVGFSSDEKTPFAFAVLVENQNSSIASAGKLASALMRAAAKIS</sequence>
<evidence type="ECO:0000259" key="2">
    <source>
        <dbReference type="Pfam" id="PF00905"/>
    </source>
</evidence>
<evidence type="ECO:0000313" key="4">
    <source>
        <dbReference type="Proteomes" id="UP000515909"/>
    </source>
</evidence>
<dbReference type="Proteomes" id="UP000515909">
    <property type="component" value="Chromosome"/>
</dbReference>
<organism evidence="3 4">
    <name type="scientific">Caproicibacter fermentans</name>
    <dbReference type="NCBI Taxonomy" id="2576756"/>
    <lineage>
        <taxon>Bacteria</taxon>
        <taxon>Bacillati</taxon>
        <taxon>Bacillota</taxon>
        <taxon>Clostridia</taxon>
        <taxon>Eubacteriales</taxon>
        <taxon>Acutalibacteraceae</taxon>
        <taxon>Caproicibacter</taxon>
    </lineage>
</organism>
<dbReference type="Pfam" id="PF00905">
    <property type="entry name" value="Transpeptidase"/>
    <property type="match status" value="1"/>
</dbReference>
<gene>
    <name evidence="3" type="ORF">HCR03_15900</name>
</gene>